<evidence type="ECO:0000313" key="2">
    <source>
        <dbReference type="Proteomes" id="UP000503540"/>
    </source>
</evidence>
<proteinExistence type="predicted"/>
<name>A0A6G9Y752_9NOCA</name>
<dbReference type="AlphaFoldDB" id="A0A6G9Y752"/>
<gene>
    <name evidence="1" type="ORF">F5544_05650</name>
</gene>
<dbReference type="Proteomes" id="UP000503540">
    <property type="component" value="Chromosome"/>
</dbReference>
<dbReference type="EMBL" id="CP046172">
    <property type="protein sequence ID" value="QIS09042.1"/>
    <property type="molecule type" value="Genomic_DNA"/>
</dbReference>
<protein>
    <submittedName>
        <fullName evidence="1">DUF4288 domain-containing protein</fullName>
    </submittedName>
</protein>
<dbReference type="InterPro" id="IPR025630">
    <property type="entry name" value="DUF4288"/>
</dbReference>
<sequence length="111" mass="12615">MVSRSPYIAVVVYESTSDSPGYEPMYQEDFVLLYAGSEDEARKLAHEAAVAQETTYENERGELIKVSLKHVVDVNQSLTDDLSKGGDLYSRHFRDYESYRRIESLLGDAEL</sequence>
<reference evidence="1 2" key="1">
    <citation type="journal article" date="2019" name="ACS Chem. Biol.">
        <title>Identification and Mobilization of a Cryptic Antibiotic Biosynthesis Gene Locus from a Human-Pathogenic Nocardia Isolate.</title>
        <authorList>
            <person name="Herisse M."/>
            <person name="Ishida K."/>
            <person name="Porter J.L."/>
            <person name="Howden B."/>
            <person name="Hertweck C."/>
            <person name="Stinear T.P."/>
            <person name="Pidot S.J."/>
        </authorList>
    </citation>
    <scope>NUCLEOTIDE SEQUENCE [LARGE SCALE GENOMIC DNA]</scope>
    <source>
        <strain evidence="1 2">AUSMDU00012717</strain>
    </source>
</reference>
<dbReference type="Pfam" id="PF14119">
    <property type="entry name" value="DUF4288"/>
    <property type="match status" value="1"/>
</dbReference>
<keyword evidence="2" id="KW-1185">Reference proteome</keyword>
<accession>A0A6G9Y752</accession>
<dbReference type="RefSeq" id="WP_167472204.1">
    <property type="nucleotide sequence ID" value="NZ_CP046172.1"/>
</dbReference>
<dbReference type="KEGG" id="nah:F5544_05650"/>
<evidence type="ECO:0000313" key="1">
    <source>
        <dbReference type="EMBL" id="QIS09042.1"/>
    </source>
</evidence>
<organism evidence="1 2">
    <name type="scientific">Nocardia arthritidis</name>
    <dbReference type="NCBI Taxonomy" id="228602"/>
    <lineage>
        <taxon>Bacteria</taxon>
        <taxon>Bacillati</taxon>
        <taxon>Actinomycetota</taxon>
        <taxon>Actinomycetes</taxon>
        <taxon>Mycobacteriales</taxon>
        <taxon>Nocardiaceae</taxon>
        <taxon>Nocardia</taxon>
    </lineage>
</organism>